<dbReference type="OrthoDB" id="4804098at2"/>
<accession>A0A2H1L489</accession>
<keyword evidence="4" id="KW-1185">Reference proteome</keyword>
<sequence length="203" mass="20612">MKKRTARLAVAAAAIAAIAPLSGCASMLSADQTAEYEYHGGDGAWSREDLDGVDIRGLLIIQSEEGDAQVFYTVINGADEPRDVSIEIGPETYDHTVEPDAVVSQNPENPASDAEPAIISGFDEEIGSLFDVEVTVGGESETIATQVLDGTLPEYADLVPTSGAGDPTSDPTEETAAAEGTDPAAEGAEGAGTAADAGAAAQG</sequence>
<evidence type="ECO:0000256" key="1">
    <source>
        <dbReference type="SAM" id="MobiDB-lite"/>
    </source>
</evidence>
<feature type="signal peptide" evidence="2">
    <location>
        <begin position="1"/>
        <end position="25"/>
    </location>
</feature>
<keyword evidence="2" id="KW-0732">Signal</keyword>
<proteinExistence type="predicted"/>
<name>A0A2H1L489_9MICO</name>
<feature type="region of interest" description="Disordered" evidence="1">
    <location>
        <begin position="156"/>
        <end position="203"/>
    </location>
</feature>
<evidence type="ECO:0000313" key="3">
    <source>
        <dbReference type="EMBL" id="SMY11714.1"/>
    </source>
</evidence>
<reference evidence="4" key="1">
    <citation type="submission" date="2017-03" db="EMBL/GenBank/DDBJ databases">
        <authorList>
            <person name="Monnet C."/>
        </authorList>
    </citation>
    <scope>NUCLEOTIDE SEQUENCE [LARGE SCALE GENOMIC DNA]</scope>
    <source>
        <strain evidence="4">SJ5-8</strain>
    </source>
</reference>
<evidence type="ECO:0000313" key="4">
    <source>
        <dbReference type="Proteomes" id="UP000234462"/>
    </source>
</evidence>
<dbReference type="EMBL" id="FXZM01000005">
    <property type="protein sequence ID" value="SMY11714.1"/>
    <property type="molecule type" value="Genomic_DNA"/>
</dbReference>
<dbReference type="AlphaFoldDB" id="A0A2H1L489"/>
<protein>
    <recommendedName>
        <fullName evidence="5">DNA modification methylase</fullName>
    </recommendedName>
</protein>
<feature type="compositionally biased region" description="Low complexity" evidence="1">
    <location>
        <begin position="174"/>
        <end position="203"/>
    </location>
</feature>
<evidence type="ECO:0000256" key="2">
    <source>
        <dbReference type="SAM" id="SignalP"/>
    </source>
</evidence>
<evidence type="ECO:0008006" key="5">
    <source>
        <dbReference type="Google" id="ProtNLM"/>
    </source>
</evidence>
<feature type="chain" id="PRO_5039102625" description="DNA modification methylase" evidence="2">
    <location>
        <begin position="26"/>
        <end position="203"/>
    </location>
</feature>
<dbReference type="Proteomes" id="UP000234462">
    <property type="component" value="Unassembled WGS sequence"/>
</dbReference>
<gene>
    <name evidence="3" type="ORF">BJEO58_01301</name>
</gene>
<organism evidence="3 4">
    <name type="scientific">Brevibacterium jeotgali</name>
    <dbReference type="NCBI Taxonomy" id="1262550"/>
    <lineage>
        <taxon>Bacteria</taxon>
        <taxon>Bacillati</taxon>
        <taxon>Actinomycetota</taxon>
        <taxon>Actinomycetes</taxon>
        <taxon>Micrococcales</taxon>
        <taxon>Brevibacteriaceae</taxon>
        <taxon>Brevibacterium</taxon>
    </lineage>
</organism>
<dbReference type="RefSeq" id="WP_101588673.1">
    <property type="nucleotide sequence ID" value="NZ_FXZM01000005.1"/>
</dbReference>